<keyword evidence="3" id="KW-1185">Reference proteome</keyword>
<sequence>MTKAKKVRPIIEALAEWAVDDALASHNKGFRQRKRLPREHYKNKLAEESPTKTKARKRKN</sequence>
<feature type="compositionally biased region" description="Basic residues" evidence="1">
    <location>
        <begin position="28"/>
        <end position="37"/>
    </location>
</feature>
<protein>
    <submittedName>
        <fullName evidence="2">Uncharacterized protein</fullName>
    </submittedName>
</protein>
<comment type="caution">
    <text evidence="2">The sequence shown here is derived from an EMBL/GenBank/DDBJ whole genome shotgun (WGS) entry which is preliminary data.</text>
</comment>
<gene>
    <name evidence="2" type="ORF">HBA54_14875</name>
</gene>
<accession>A0A967KFX3</accession>
<dbReference type="AlphaFoldDB" id="A0A967KFX3"/>
<dbReference type="RefSeq" id="WP_167225961.1">
    <property type="nucleotide sequence ID" value="NZ_JAAQPH010000011.1"/>
</dbReference>
<feature type="compositionally biased region" description="Basic and acidic residues" evidence="1">
    <location>
        <begin position="38"/>
        <end position="51"/>
    </location>
</feature>
<feature type="region of interest" description="Disordered" evidence="1">
    <location>
        <begin position="24"/>
        <end position="60"/>
    </location>
</feature>
<name>A0A967KFX3_9PROT</name>
<reference evidence="2" key="1">
    <citation type="submission" date="2020-03" db="EMBL/GenBank/DDBJ databases">
        <title>Genome of Pelagibius litoralis DSM 21314T.</title>
        <authorList>
            <person name="Wang G."/>
        </authorList>
    </citation>
    <scope>NUCLEOTIDE SEQUENCE</scope>
    <source>
        <strain evidence="2">DSM 21314</strain>
    </source>
</reference>
<organism evidence="2 3">
    <name type="scientific">Pelagibius litoralis</name>
    <dbReference type="NCBI Taxonomy" id="374515"/>
    <lineage>
        <taxon>Bacteria</taxon>
        <taxon>Pseudomonadati</taxon>
        <taxon>Pseudomonadota</taxon>
        <taxon>Alphaproteobacteria</taxon>
        <taxon>Rhodospirillales</taxon>
        <taxon>Rhodovibrionaceae</taxon>
        <taxon>Pelagibius</taxon>
    </lineage>
</organism>
<proteinExistence type="predicted"/>
<evidence type="ECO:0000256" key="1">
    <source>
        <dbReference type="SAM" id="MobiDB-lite"/>
    </source>
</evidence>
<dbReference type="Proteomes" id="UP000761264">
    <property type="component" value="Unassembled WGS sequence"/>
</dbReference>
<evidence type="ECO:0000313" key="2">
    <source>
        <dbReference type="EMBL" id="NIA69886.1"/>
    </source>
</evidence>
<dbReference type="EMBL" id="JAAQPH010000011">
    <property type="protein sequence ID" value="NIA69886.1"/>
    <property type="molecule type" value="Genomic_DNA"/>
</dbReference>
<evidence type="ECO:0000313" key="3">
    <source>
        <dbReference type="Proteomes" id="UP000761264"/>
    </source>
</evidence>